<evidence type="ECO:0000313" key="2">
    <source>
        <dbReference type="Proteomes" id="UP000324222"/>
    </source>
</evidence>
<evidence type="ECO:0000313" key="1">
    <source>
        <dbReference type="EMBL" id="MPC30810.1"/>
    </source>
</evidence>
<dbReference type="EMBL" id="VSRR010002322">
    <property type="protein sequence ID" value="MPC30810.1"/>
    <property type="molecule type" value="Genomic_DNA"/>
</dbReference>
<keyword evidence="2" id="KW-1185">Reference proteome</keyword>
<dbReference type="AlphaFoldDB" id="A0A5B7E9G1"/>
<reference evidence="1 2" key="1">
    <citation type="submission" date="2019-05" db="EMBL/GenBank/DDBJ databases">
        <title>Another draft genome of Portunus trituberculatus and its Hox gene families provides insights of decapod evolution.</title>
        <authorList>
            <person name="Jeong J.-H."/>
            <person name="Song I."/>
            <person name="Kim S."/>
            <person name="Choi T."/>
            <person name="Kim D."/>
            <person name="Ryu S."/>
            <person name="Kim W."/>
        </authorList>
    </citation>
    <scope>NUCLEOTIDE SEQUENCE [LARGE SCALE GENOMIC DNA]</scope>
    <source>
        <tissue evidence="1">Muscle</tissue>
    </source>
</reference>
<dbReference type="Proteomes" id="UP000324222">
    <property type="component" value="Unassembled WGS sequence"/>
</dbReference>
<accession>A0A5B7E9G1</accession>
<protein>
    <submittedName>
        <fullName evidence="1">Uncharacterized protein</fullName>
    </submittedName>
</protein>
<sequence length="94" mass="10603">MVETRPDRAHVLFQELRSEYQVTPSIKIIAISYCLSQPLSHLAGLTSRLAAPRHYLTSRTLPLINNSHTILRYMIVILSNKAAVAKPRKPLPTL</sequence>
<name>A0A5B7E9G1_PORTR</name>
<organism evidence="1 2">
    <name type="scientific">Portunus trituberculatus</name>
    <name type="common">Swimming crab</name>
    <name type="synonym">Neptunus trituberculatus</name>
    <dbReference type="NCBI Taxonomy" id="210409"/>
    <lineage>
        <taxon>Eukaryota</taxon>
        <taxon>Metazoa</taxon>
        <taxon>Ecdysozoa</taxon>
        <taxon>Arthropoda</taxon>
        <taxon>Crustacea</taxon>
        <taxon>Multicrustacea</taxon>
        <taxon>Malacostraca</taxon>
        <taxon>Eumalacostraca</taxon>
        <taxon>Eucarida</taxon>
        <taxon>Decapoda</taxon>
        <taxon>Pleocyemata</taxon>
        <taxon>Brachyura</taxon>
        <taxon>Eubrachyura</taxon>
        <taxon>Portunoidea</taxon>
        <taxon>Portunidae</taxon>
        <taxon>Portuninae</taxon>
        <taxon>Portunus</taxon>
    </lineage>
</organism>
<proteinExistence type="predicted"/>
<gene>
    <name evidence="1" type="ORF">E2C01_024078</name>
</gene>
<comment type="caution">
    <text evidence="1">The sequence shown here is derived from an EMBL/GenBank/DDBJ whole genome shotgun (WGS) entry which is preliminary data.</text>
</comment>